<dbReference type="EMBL" id="ONZG01000004">
    <property type="protein sequence ID" value="SPJ28519.1"/>
    <property type="molecule type" value="Genomic_DNA"/>
</dbReference>
<dbReference type="InterPro" id="IPR009057">
    <property type="entry name" value="Homeodomain-like_sf"/>
</dbReference>
<keyword evidence="1" id="KW-0805">Transcription regulation</keyword>
<dbReference type="Proteomes" id="UP000244898">
    <property type="component" value="Unassembled WGS sequence"/>
</dbReference>
<name>A0A2R8C7V4_9RHOB</name>
<feature type="domain" description="HTH araC/xylS-type" evidence="4">
    <location>
        <begin position="290"/>
        <end position="375"/>
    </location>
</feature>
<keyword evidence="2" id="KW-0238">DNA-binding</keyword>
<evidence type="ECO:0000313" key="5">
    <source>
        <dbReference type="EMBL" id="SPJ28519.1"/>
    </source>
</evidence>
<proteinExistence type="predicted"/>
<keyword evidence="6" id="KW-1185">Reference proteome</keyword>
<organism evidence="5 6">
    <name type="scientific">Falsiruegeria mediterranea M17</name>
    <dbReference type="NCBI Taxonomy" id="1200281"/>
    <lineage>
        <taxon>Bacteria</taxon>
        <taxon>Pseudomonadati</taxon>
        <taxon>Pseudomonadota</taxon>
        <taxon>Alphaproteobacteria</taxon>
        <taxon>Rhodobacterales</taxon>
        <taxon>Roseobacteraceae</taxon>
        <taxon>Falsiruegeria</taxon>
    </lineage>
</organism>
<dbReference type="GO" id="GO:0003700">
    <property type="term" value="F:DNA-binding transcription factor activity"/>
    <property type="evidence" value="ECO:0007669"/>
    <property type="project" value="InterPro"/>
</dbReference>
<accession>A0A2R8C7V4</accession>
<evidence type="ECO:0000256" key="1">
    <source>
        <dbReference type="ARBA" id="ARBA00023015"/>
    </source>
</evidence>
<protein>
    <recommendedName>
        <fullName evidence="4">HTH araC/xylS-type domain-containing protein</fullName>
    </recommendedName>
</protein>
<evidence type="ECO:0000256" key="2">
    <source>
        <dbReference type="ARBA" id="ARBA00023125"/>
    </source>
</evidence>
<evidence type="ECO:0000313" key="6">
    <source>
        <dbReference type="Proteomes" id="UP000244898"/>
    </source>
</evidence>
<dbReference type="PANTHER" id="PTHR46796:SF12">
    <property type="entry name" value="HTH-TYPE DNA-BINDING TRANSCRIPTIONAL ACTIVATOR EUTR"/>
    <property type="match status" value="1"/>
</dbReference>
<dbReference type="PANTHER" id="PTHR46796">
    <property type="entry name" value="HTH-TYPE TRANSCRIPTIONAL ACTIVATOR RHAS-RELATED"/>
    <property type="match status" value="1"/>
</dbReference>
<dbReference type="SUPFAM" id="SSF46689">
    <property type="entry name" value="Homeodomain-like"/>
    <property type="match status" value="1"/>
</dbReference>
<dbReference type="AlphaFoldDB" id="A0A2R8C7V4"/>
<reference evidence="6" key="1">
    <citation type="submission" date="2018-03" db="EMBL/GenBank/DDBJ databases">
        <authorList>
            <person name="Rodrigo-Torres L."/>
            <person name="Arahal R. D."/>
            <person name="Lucena T."/>
        </authorList>
    </citation>
    <scope>NUCLEOTIDE SEQUENCE [LARGE SCALE GENOMIC DNA]</scope>
    <source>
        <strain evidence="6">CECT 7615</strain>
    </source>
</reference>
<gene>
    <name evidence="5" type="ORF">TRM7615_02019</name>
</gene>
<keyword evidence="3" id="KW-0804">Transcription</keyword>
<evidence type="ECO:0000259" key="4">
    <source>
        <dbReference type="PROSITE" id="PS01124"/>
    </source>
</evidence>
<dbReference type="InterPro" id="IPR050204">
    <property type="entry name" value="AraC_XylS_family_regulators"/>
</dbReference>
<sequence length="376" mass="41447">MVLPKRSDVDLGTETGATFPYVTRGSGPRVIAPVQEVGREHLKNTAALSNACMPGYVLSANPGLIWDARYSDFDAQSQRLVGHDQSYVQLSPGTFEGRFLSCTLGPDIAIHIEHCNQALEQQLSGHSTALSIGVAIQGRQSFLANGEGLSPDDILFIPPGSDLHLLSPVNGAVLAITVQDSCLASYADLSDPLRTYLHETPEVRILRNPQLARRIREDVVQAIEGCNRVDCSQQEAARIGHALLTGLFAKLSIDLCALPGGDHGQIRQSYDRFMACRDTILRGWEQVHDLDALTDQTGIKRRSLQQAFTSHVSAGPLTYHRIIRLHLVRRALLDETFQSDSIGDIAARFGFWNWSQFTQHYRSHFGEVPSQTRAVN</sequence>
<dbReference type="InterPro" id="IPR018060">
    <property type="entry name" value="HTH_AraC"/>
</dbReference>
<dbReference type="Gene3D" id="1.10.10.60">
    <property type="entry name" value="Homeodomain-like"/>
    <property type="match status" value="1"/>
</dbReference>
<dbReference type="SMART" id="SM00342">
    <property type="entry name" value="HTH_ARAC"/>
    <property type="match status" value="1"/>
</dbReference>
<evidence type="ECO:0000256" key="3">
    <source>
        <dbReference type="ARBA" id="ARBA00023163"/>
    </source>
</evidence>
<dbReference type="Pfam" id="PF12833">
    <property type="entry name" value="HTH_18"/>
    <property type="match status" value="1"/>
</dbReference>
<dbReference type="PROSITE" id="PS01124">
    <property type="entry name" value="HTH_ARAC_FAMILY_2"/>
    <property type="match status" value="1"/>
</dbReference>
<dbReference type="GO" id="GO:0043565">
    <property type="term" value="F:sequence-specific DNA binding"/>
    <property type="evidence" value="ECO:0007669"/>
    <property type="project" value="InterPro"/>
</dbReference>